<accession>A0A834REJ7</accession>
<dbReference type="Proteomes" id="UP000070412">
    <property type="component" value="Unassembled WGS sequence"/>
</dbReference>
<reference evidence="3" key="1">
    <citation type="journal article" date="2020" name="PLoS Negl. Trop. Dis.">
        <title>High-quality nuclear genome for Sarcoptes scabiei-A critical resource for a neglected parasite.</title>
        <authorList>
            <person name="Korhonen P.K."/>
            <person name="Gasser R.B."/>
            <person name="Ma G."/>
            <person name="Wang T."/>
            <person name="Stroehlein A.J."/>
            <person name="Young N.D."/>
            <person name="Ang C.S."/>
            <person name="Fernando D.D."/>
            <person name="Lu H.C."/>
            <person name="Taylor S."/>
            <person name="Reynolds S.L."/>
            <person name="Mofiz E."/>
            <person name="Najaraj S.H."/>
            <person name="Gowda H."/>
            <person name="Madugundu A."/>
            <person name="Renuse S."/>
            <person name="Holt D."/>
            <person name="Pandey A."/>
            <person name="Papenfuss A.T."/>
            <person name="Fischer K."/>
        </authorList>
    </citation>
    <scope>NUCLEOTIDE SEQUENCE [LARGE SCALE GENOMIC DNA]</scope>
</reference>
<evidence type="ECO:0000313" key="3">
    <source>
        <dbReference type="Proteomes" id="UP000070412"/>
    </source>
</evidence>
<reference evidence="1" key="2">
    <citation type="submission" date="2020-01" db="EMBL/GenBank/DDBJ databases">
        <authorList>
            <person name="Korhonen P.K.K."/>
            <person name="Guangxu M.G."/>
            <person name="Wang T.W."/>
            <person name="Stroehlein A.J.S."/>
            <person name="Young N.D."/>
            <person name="Ang C.-S.A."/>
            <person name="Fernando D.W.F."/>
            <person name="Lu H.L."/>
            <person name="Taylor S.T."/>
            <person name="Ehtesham M.E.M."/>
            <person name="Najaraj S.H.N."/>
            <person name="Harsha G.H.G."/>
            <person name="Madugundu A.M."/>
            <person name="Renuse S.R."/>
            <person name="Holt D.H."/>
            <person name="Pandey A.P."/>
            <person name="Papenfuss A.P."/>
            <person name="Gasser R.B.G."/>
            <person name="Fischer K.F."/>
        </authorList>
    </citation>
    <scope>NUCLEOTIDE SEQUENCE</scope>
    <source>
        <strain evidence="1">SSS_KF_BRIS2020</strain>
    </source>
</reference>
<name>A0A834REJ7_SARSC</name>
<evidence type="ECO:0000313" key="2">
    <source>
        <dbReference type="EnsemblMetazoa" id="KAF7495131.1"/>
    </source>
</evidence>
<gene>
    <name evidence="1" type="ORF">SSS_339</name>
</gene>
<keyword evidence="3" id="KW-1185">Reference proteome</keyword>
<reference evidence="2" key="3">
    <citation type="submission" date="2022-06" db="UniProtKB">
        <authorList>
            <consortium name="EnsemblMetazoa"/>
        </authorList>
    </citation>
    <scope>IDENTIFICATION</scope>
</reference>
<dbReference type="EnsemblMetazoa" id="SSS_339s_mrna">
    <property type="protein sequence ID" value="KAF7495131.1"/>
    <property type="gene ID" value="SSS_339"/>
</dbReference>
<dbReference type="AlphaFoldDB" id="A0A834REJ7"/>
<sequence>MSRRELQQLIKYNSPNFSKSPSHIHHEYSFNYELRSSSRTLRSRSVGTCFTPEISSKSKNGSNNCSLQTKSVKIVRKRLYSKTKCLESESITESKNCQDVAVFSTNNSTKVCKKKNFDTKDNNWESLLNNHVNQIDLKDLEFQHKCLKNLMELITNELWIITKVFRKSLSNLSIQFNSRAIDGIFLSRSKLSIEHNRSVTECRF</sequence>
<evidence type="ECO:0000313" key="1">
    <source>
        <dbReference type="EMBL" id="KAF7495131.1"/>
    </source>
</evidence>
<dbReference type="EMBL" id="WVUK01000050">
    <property type="protein sequence ID" value="KAF7495131.1"/>
    <property type="molecule type" value="Genomic_DNA"/>
</dbReference>
<protein>
    <submittedName>
        <fullName evidence="1 2">Uncharacterized protein</fullName>
    </submittedName>
</protein>
<organism evidence="1">
    <name type="scientific">Sarcoptes scabiei</name>
    <name type="common">Itch mite</name>
    <name type="synonym">Acarus scabiei</name>
    <dbReference type="NCBI Taxonomy" id="52283"/>
    <lineage>
        <taxon>Eukaryota</taxon>
        <taxon>Metazoa</taxon>
        <taxon>Ecdysozoa</taxon>
        <taxon>Arthropoda</taxon>
        <taxon>Chelicerata</taxon>
        <taxon>Arachnida</taxon>
        <taxon>Acari</taxon>
        <taxon>Acariformes</taxon>
        <taxon>Sarcoptiformes</taxon>
        <taxon>Astigmata</taxon>
        <taxon>Psoroptidia</taxon>
        <taxon>Sarcoptoidea</taxon>
        <taxon>Sarcoptidae</taxon>
        <taxon>Sarcoptinae</taxon>
        <taxon>Sarcoptes</taxon>
    </lineage>
</organism>
<proteinExistence type="predicted"/>